<feature type="transmembrane region" description="Helical" evidence="1">
    <location>
        <begin position="6"/>
        <end position="25"/>
    </location>
</feature>
<name>C5T1W4_ACIDE</name>
<protein>
    <submittedName>
        <fullName evidence="2">Uncharacterized protein</fullName>
    </submittedName>
</protein>
<accession>C5T1W4</accession>
<gene>
    <name evidence="2" type="ORF">AcdelDRAFT_0894</name>
</gene>
<dbReference type="PATRIC" id="fig|573060.9.peg.4321"/>
<dbReference type="AlphaFoldDB" id="C5T1W4"/>
<organism evidence="2 3">
    <name type="scientific">Acidovorax delafieldii 2AN</name>
    <dbReference type="NCBI Taxonomy" id="573060"/>
    <lineage>
        <taxon>Bacteria</taxon>
        <taxon>Pseudomonadati</taxon>
        <taxon>Pseudomonadota</taxon>
        <taxon>Betaproteobacteria</taxon>
        <taxon>Burkholderiales</taxon>
        <taxon>Comamonadaceae</taxon>
        <taxon>Acidovorax</taxon>
    </lineage>
</organism>
<reference evidence="2 3" key="1">
    <citation type="submission" date="2009-05" db="EMBL/GenBank/DDBJ databases">
        <title>The draft genome of Acidovorax delafieldii 2AN.</title>
        <authorList>
            <consortium name="US DOE Joint Genome Institute (JGI-PGF)"/>
            <person name="Lucas S."/>
            <person name="Copeland A."/>
            <person name="Lapidus A."/>
            <person name="Glavina del Rio T."/>
            <person name="Tice H."/>
            <person name="Bruce D."/>
            <person name="Goodwin L."/>
            <person name="Pitluck S."/>
            <person name="Larimer F."/>
            <person name="Land M.L."/>
            <person name="Hauser L."/>
            <person name="Shelobolina E.S."/>
            <person name="Picardal F."/>
            <person name="Roden E."/>
            <person name="Emerson D."/>
        </authorList>
    </citation>
    <scope>NUCLEOTIDE SEQUENCE [LARGE SCALE GENOMIC DNA]</scope>
    <source>
        <strain evidence="2 3">2AN</strain>
    </source>
</reference>
<evidence type="ECO:0000256" key="1">
    <source>
        <dbReference type="SAM" id="Phobius"/>
    </source>
</evidence>
<proteinExistence type="predicted"/>
<evidence type="ECO:0000313" key="2">
    <source>
        <dbReference type="EMBL" id="EER61559.1"/>
    </source>
</evidence>
<dbReference type="EMBL" id="ACQT01000014">
    <property type="protein sequence ID" value="EER61559.1"/>
    <property type="molecule type" value="Genomic_DNA"/>
</dbReference>
<keyword evidence="1" id="KW-0472">Membrane</keyword>
<sequence>MTAFLWFKVGCFVALVLWEFAKGVMQGIRAGR</sequence>
<evidence type="ECO:0000313" key="3">
    <source>
        <dbReference type="Proteomes" id="UP000003856"/>
    </source>
</evidence>
<keyword evidence="1" id="KW-1133">Transmembrane helix</keyword>
<keyword evidence="3" id="KW-1185">Reference proteome</keyword>
<keyword evidence="1" id="KW-0812">Transmembrane</keyword>
<dbReference type="Proteomes" id="UP000003856">
    <property type="component" value="Unassembled WGS sequence"/>
</dbReference>
<comment type="caution">
    <text evidence="2">The sequence shown here is derived from an EMBL/GenBank/DDBJ whole genome shotgun (WGS) entry which is preliminary data.</text>
</comment>